<sequence>MNGEIQKVTFRKTYKVNGIGEVIMEQEKMSLESGDSVVSCTTGLPLPNGDYRFKGKLFRVSIEDNMVV</sequence>
<dbReference type="Proteomes" id="UP000826212">
    <property type="component" value="Chromosome"/>
</dbReference>
<name>A0AC61NMQ7_9BACT</name>
<reference evidence="1" key="1">
    <citation type="submission" date="2021-08" db="EMBL/GenBank/DDBJ databases">
        <title>Novel anaerobic bacterium isolated from sea squirt in East Sea, Republic of Korea.</title>
        <authorList>
            <person name="Nguyen T.H."/>
            <person name="Li Z."/>
            <person name="Lee Y.-J."/>
            <person name="Ko J."/>
            <person name="Kim S.-G."/>
        </authorList>
    </citation>
    <scope>NUCLEOTIDE SEQUENCE</scope>
    <source>
        <strain evidence="1">KCTC 25031</strain>
    </source>
</reference>
<accession>A0AC61NMQ7</accession>
<evidence type="ECO:0000313" key="1">
    <source>
        <dbReference type="EMBL" id="QZE15826.1"/>
    </source>
</evidence>
<proteinExistence type="predicted"/>
<gene>
    <name evidence="1" type="ORF">K4L44_08340</name>
</gene>
<keyword evidence="2" id="KW-1185">Reference proteome</keyword>
<evidence type="ECO:0000313" key="2">
    <source>
        <dbReference type="Proteomes" id="UP000826212"/>
    </source>
</evidence>
<dbReference type="EMBL" id="CP081303">
    <property type="protein sequence ID" value="QZE15826.1"/>
    <property type="molecule type" value="Genomic_DNA"/>
</dbReference>
<protein>
    <submittedName>
        <fullName evidence="1">Uncharacterized protein</fullName>
    </submittedName>
</protein>
<organism evidence="1 2">
    <name type="scientific">Halosquirtibacter laminarini</name>
    <dbReference type="NCBI Taxonomy" id="3374600"/>
    <lineage>
        <taxon>Bacteria</taxon>
        <taxon>Pseudomonadati</taxon>
        <taxon>Bacteroidota</taxon>
        <taxon>Bacteroidia</taxon>
        <taxon>Marinilabiliales</taxon>
        <taxon>Prolixibacteraceae</taxon>
        <taxon>Halosquirtibacter</taxon>
    </lineage>
</organism>